<sequence>MRMPEGLQLQYRRGVRPSEPLLVVLAFDQDFGLRVRAVDRLNRAVAGLAPPPSHVTAAQRERLAKSLLALDGDLAGDSYRAIAGAIFGEASIAREPWRTSSLRAATIRLVQAGRQLMDGGYLKLLRGGL</sequence>
<gene>
    <name evidence="2" type="ORF">OR37_02559</name>
</gene>
<accession>R0CYU6</accession>
<keyword evidence="3" id="KW-1185">Reference proteome</keyword>
<dbReference type="EMBL" id="APMP01000015">
    <property type="protein sequence ID" value="ENZ81621.1"/>
    <property type="molecule type" value="Genomic_DNA"/>
</dbReference>
<evidence type="ECO:0000313" key="2">
    <source>
        <dbReference type="EMBL" id="ENZ81621.1"/>
    </source>
</evidence>
<comment type="caution">
    <text evidence="2">The sequence shown here is derived from an EMBL/GenBank/DDBJ whole genome shotgun (WGS) entry which is preliminary data.</text>
</comment>
<feature type="domain" description="T6SS Transcription factor RovC-like DNA binding" evidence="1">
    <location>
        <begin position="24"/>
        <end position="126"/>
    </location>
</feature>
<dbReference type="InterPro" id="IPR018754">
    <property type="entry name" value="RovC-like_DNA-bd"/>
</dbReference>
<dbReference type="Proteomes" id="UP000013063">
    <property type="component" value="Unassembled WGS sequence"/>
</dbReference>
<organism evidence="2 3">
    <name type="scientific">Caulobacter vibrioides OR37</name>
    <dbReference type="NCBI Taxonomy" id="1292034"/>
    <lineage>
        <taxon>Bacteria</taxon>
        <taxon>Pseudomonadati</taxon>
        <taxon>Pseudomonadota</taxon>
        <taxon>Alphaproteobacteria</taxon>
        <taxon>Caulobacterales</taxon>
        <taxon>Caulobacteraceae</taxon>
        <taxon>Caulobacter</taxon>
    </lineage>
</organism>
<protein>
    <recommendedName>
        <fullName evidence="1">T6SS Transcription factor RovC-like DNA binding domain-containing protein</fullName>
    </recommendedName>
</protein>
<dbReference type="STRING" id="1292034.OR37_02559"/>
<dbReference type="PATRIC" id="fig|1292034.3.peg.2543"/>
<name>R0CYU6_CAUVI</name>
<reference evidence="2 3" key="1">
    <citation type="journal article" date="2013" name="Genome Announc.">
        <title>Draft Genome Sequence for Caulobacter sp. Strain OR37, a Bacterium Tolerant to Heavy Metals.</title>
        <authorList>
            <person name="Utturkar S.M."/>
            <person name="Bollmann A."/>
            <person name="Brzoska R.M."/>
            <person name="Klingeman D.M."/>
            <person name="Epstein S.E."/>
            <person name="Palumbo A.V."/>
            <person name="Brown S.D."/>
        </authorList>
    </citation>
    <scope>NUCLEOTIDE SEQUENCE [LARGE SCALE GENOMIC DNA]</scope>
    <source>
        <strain evidence="2 3">OR37</strain>
    </source>
</reference>
<dbReference type="AlphaFoldDB" id="R0CYU6"/>
<dbReference type="eggNOG" id="COG5419">
    <property type="taxonomic scope" value="Bacteria"/>
</dbReference>
<evidence type="ECO:0000313" key="3">
    <source>
        <dbReference type="Proteomes" id="UP000013063"/>
    </source>
</evidence>
<dbReference type="Pfam" id="PF10074">
    <property type="entry name" value="RovC_DNA-bd"/>
    <property type="match status" value="1"/>
</dbReference>
<proteinExistence type="predicted"/>
<evidence type="ECO:0000259" key="1">
    <source>
        <dbReference type="Pfam" id="PF10074"/>
    </source>
</evidence>